<gene>
    <name evidence="2" type="ORF">NSJP_3796</name>
</gene>
<keyword evidence="2" id="KW-0489">Methyltransferase</keyword>
<keyword evidence="2" id="KW-0808">Transferase</keyword>
<dbReference type="Proteomes" id="UP000192042">
    <property type="component" value="Chromosome I"/>
</dbReference>
<feature type="domain" description="Methyltransferase type 11" evidence="1">
    <location>
        <begin position="65"/>
        <end position="162"/>
    </location>
</feature>
<dbReference type="EMBL" id="LT828648">
    <property type="protein sequence ID" value="SLM49963.1"/>
    <property type="molecule type" value="Genomic_DNA"/>
</dbReference>
<dbReference type="Pfam" id="PF08241">
    <property type="entry name" value="Methyltransf_11"/>
    <property type="match status" value="1"/>
</dbReference>
<dbReference type="CDD" id="cd02440">
    <property type="entry name" value="AdoMet_MTases"/>
    <property type="match status" value="1"/>
</dbReference>
<dbReference type="GO" id="GO:0032259">
    <property type="term" value="P:methylation"/>
    <property type="evidence" value="ECO:0007669"/>
    <property type="project" value="UniProtKB-KW"/>
</dbReference>
<proteinExistence type="predicted"/>
<dbReference type="PANTHER" id="PTHR43464">
    <property type="entry name" value="METHYLTRANSFERASE"/>
    <property type="match status" value="1"/>
</dbReference>
<dbReference type="Gene3D" id="3.40.50.150">
    <property type="entry name" value="Vaccinia Virus protein VP39"/>
    <property type="match status" value="1"/>
</dbReference>
<dbReference type="InterPro" id="IPR029063">
    <property type="entry name" value="SAM-dependent_MTases_sf"/>
</dbReference>
<protein>
    <submittedName>
        <fullName evidence="2">Putative Methylase involved in ubiquinone/menaquinonebiosynthesis-like protein</fullName>
    </submittedName>
</protein>
<organism evidence="2 3">
    <name type="scientific">Nitrospira japonica</name>
    <dbReference type="NCBI Taxonomy" id="1325564"/>
    <lineage>
        <taxon>Bacteria</taxon>
        <taxon>Pseudomonadati</taxon>
        <taxon>Nitrospirota</taxon>
        <taxon>Nitrospiria</taxon>
        <taxon>Nitrospirales</taxon>
        <taxon>Nitrospiraceae</taxon>
        <taxon>Nitrospira</taxon>
    </lineage>
</organism>
<dbReference type="STRING" id="1325564.NSJP_3796"/>
<dbReference type="SUPFAM" id="SSF53335">
    <property type="entry name" value="S-adenosyl-L-methionine-dependent methyltransferases"/>
    <property type="match status" value="1"/>
</dbReference>
<accession>A0A1W1IB16</accession>
<sequence>MDLQEMQSSMDRLGKTEPLLAMLPASLRGRLSKLDEYFSFGLSETDHLIMYISSLGIKLNHNRALDFGCGLGRSTQALAKYFDQVFGIDIAPSIINIAKAHNRHGSKCQYLLNLTNDLRGFETGSIDYICSMGTLYLMEPAFAKNYLKEFLRVLAPGGALIFQLPAEPATTVKGFAFRIIPPSWVNRYRRAKYGFEVHSMTRFEVVSIVEQAGGTLIDVREDSTVGANWTSFQYCVSK</sequence>
<reference evidence="2 3" key="1">
    <citation type="submission" date="2017-03" db="EMBL/GenBank/DDBJ databases">
        <authorList>
            <person name="Afonso C.L."/>
            <person name="Miller P.J."/>
            <person name="Scott M.A."/>
            <person name="Spackman E."/>
            <person name="Goraichik I."/>
            <person name="Dimitrov K.M."/>
            <person name="Suarez D.L."/>
            <person name="Swayne D.E."/>
        </authorList>
    </citation>
    <scope>NUCLEOTIDE SEQUENCE [LARGE SCALE GENOMIC DNA]</scope>
    <source>
        <strain evidence="2">Genome sequencing of Nitrospira japonica strain NJ11</strain>
    </source>
</reference>
<evidence type="ECO:0000313" key="2">
    <source>
        <dbReference type="EMBL" id="SLM49963.1"/>
    </source>
</evidence>
<dbReference type="GO" id="GO:0008757">
    <property type="term" value="F:S-adenosylmethionine-dependent methyltransferase activity"/>
    <property type="evidence" value="ECO:0007669"/>
    <property type="project" value="InterPro"/>
</dbReference>
<evidence type="ECO:0000313" key="3">
    <source>
        <dbReference type="Proteomes" id="UP000192042"/>
    </source>
</evidence>
<dbReference type="OrthoDB" id="1853779at2"/>
<keyword evidence="3" id="KW-1185">Reference proteome</keyword>
<dbReference type="AlphaFoldDB" id="A0A1W1IB16"/>
<evidence type="ECO:0000259" key="1">
    <source>
        <dbReference type="Pfam" id="PF08241"/>
    </source>
</evidence>
<dbReference type="KEGG" id="nja:NSJP_3796"/>
<dbReference type="RefSeq" id="WP_080888132.1">
    <property type="nucleotide sequence ID" value="NZ_LT828648.1"/>
</dbReference>
<dbReference type="InterPro" id="IPR013216">
    <property type="entry name" value="Methyltransf_11"/>
</dbReference>
<name>A0A1W1IB16_9BACT</name>
<keyword evidence="2" id="KW-0830">Ubiquinone</keyword>